<gene>
    <name evidence="1" type="ORF">AAGS29_05140</name>
</gene>
<protein>
    <submittedName>
        <fullName evidence="1">Nucleotidyl transferase AbiEii/AbiGii toxin family protein</fullName>
    </submittedName>
</protein>
<keyword evidence="2" id="KW-1185">Reference proteome</keyword>
<dbReference type="Pfam" id="PF08843">
    <property type="entry name" value="AbiEii"/>
    <property type="match status" value="1"/>
</dbReference>
<sequence length="368" mass="42057">MAFQVTSTREQPQMMSIFDWYADKSKHTELAAMFEYAAQQHEHGLVANFLEKDVWVAEILRLLYDERLLGDCSVAFKGGTALSKCWGAIERFSEDIDLSIHWADLSGLSEEDELTAWKTSTQSTSQNRKFRDAQQKRLVQWSNNLVETLNARFAQYNIAGLCANVEPDSHGEKIDIHFPRVTHSANDYQLDHILLEFGGRNRGKPTEVIDVACYMDSITAFQSLALPKAKVMAYQRDFILWEKLTALHQFATQEKEPNPNRLARHWYDVDCLLRMGFADPYNTPEAMLAVIEMKKYRFANPGVDYEKILQGQLTLIPTPKRLDEIAKDHAQAIAGGMFFTTPVSFDSIVMRLNVMQNDLNKHLAALLK</sequence>
<dbReference type="EMBL" id="JBCHKU010000005">
    <property type="protein sequence ID" value="MEM6247999.1"/>
    <property type="molecule type" value="Genomic_DNA"/>
</dbReference>
<dbReference type="InterPro" id="IPR014942">
    <property type="entry name" value="AbiEii"/>
</dbReference>
<dbReference type="RefSeq" id="WP_342901877.1">
    <property type="nucleotide sequence ID" value="NZ_JBCHKU010000005.1"/>
</dbReference>
<accession>A0ABU9UP22</accession>
<evidence type="ECO:0000313" key="2">
    <source>
        <dbReference type="Proteomes" id="UP001489333"/>
    </source>
</evidence>
<dbReference type="Gene3D" id="3.10.450.620">
    <property type="entry name" value="JHP933, nucleotidyltransferase-like core domain"/>
    <property type="match status" value="1"/>
</dbReference>
<name>A0ABU9UP22_9GAMM</name>
<comment type="caution">
    <text evidence="1">The sequence shown here is derived from an EMBL/GenBank/DDBJ whole genome shotgun (WGS) entry which is preliminary data.</text>
</comment>
<dbReference type="GO" id="GO:0016740">
    <property type="term" value="F:transferase activity"/>
    <property type="evidence" value="ECO:0007669"/>
    <property type="project" value="UniProtKB-KW"/>
</dbReference>
<proteinExistence type="predicted"/>
<evidence type="ECO:0000313" key="1">
    <source>
        <dbReference type="EMBL" id="MEM6247999.1"/>
    </source>
</evidence>
<reference evidence="1 2" key="1">
    <citation type="submission" date="2024-04" db="EMBL/GenBank/DDBJ databases">
        <title>Novel Shewanella species isolated from Baltic Sea sediments.</title>
        <authorList>
            <person name="Martin-Rodriguez A.J."/>
            <person name="Fernandez-Juarez V."/>
            <person name="Valeriano V.D."/>
            <person name="Mihindukulasooriya I."/>
            <person name="Ceresnova L."/>
            <person name="Joffre E."/>
            <person name="Jensie-Markopoulos S."/>
            <person name="Moore E.R.B."/>
            <person name="Sjoling A."/>
        </authorList>
    </citation>
    <scope>NUCLEOTIDE SEQUENCE [LARGE SCALE GENOMIC DNA]</scope>
    <source>
        <strain evidence="1 2">VAX-SP0-0CM-1</strain>
    </source>
</reference>
<keyword evidence="1" id="KW-0808">Transferase</keyword>
<dbReference type="Proteomes" id="UP001489333">
    <property type="component" value="Unassembled WGS sequence"/>
</dbReference>
<organism evidence="1 2">
    <name type="scientific">Shewanella vaxholmensis</name>
    <dbReference type="NCBI Taxonomy" id="3063535"/>
    <lineage>
        <taxon>Bacteria</taxon>
        <taxon>Pseudomonadati</taxon>
        <taxon>Pseudomonadota</taxon>
        <taxon>Gammaproteobacteria</taxon>
        <taxon>Alteromonadales</taxon>
        <taxon>Shewanellaceae</taxon>
        <taxon>Shewanella</taxon>
    </lineage>
</organism>